<name>A0A0F9UKT0_9ZZZZ</name>
<accession>A0A0F9UKT0</accession>
<keyword evidence="1" id="KW-0472">Membrane</keyword>
<protein>
    <submittedName>
        <fullName evidence="2">Uncharacterized protein</fullName>
    </submittedName>
</protein>
<evidence type="ECO:0000313" key="2">
    <source>
        <dbReference type="EMBL" id="KKN61786.1"/>
    </source>
</evidence>
<gene>
    <name evidence="2" type="ORF">LCGC14_0518630</name>
</gene>
<organism evidence="2">
    <name type="scientific">marine sediment metagenome</name>
    <dbReference type="NCBI Taxonomy" id="412755"/>
    <lineage>
        <taxon>unclassified sequences</taxon>
        <taxon>metagenomes</taxon>
        <taxon>ecological metagenomes</taxon>
    </lineage>
</organism>
<sequence>MITKREIIDKKSQVPEEGSLDNNSRNDTKSKGFSMIEVVVGIALVGVALLGLAQLFCLSVMNNNRSDSMTNATFLAQQQIDFLRNLTADELSNLSLSPINELMDINSDGIVDYRRITQLVASGFYWNVRVLVFTGLQAQVELDNIIASPAEYKVRADVNTVISR</sequence>
<dbReference type="Pfam" id="PF07963">
    <property type="entry name" value="N_methyl"/>
    <property type="match status" value="1"/>
</dbReference>
<evidence type="ECO:0000256" key="1">
    <source>
        <dbReference type="SAM" id="Phobius"/>
    </source>
</evidence>
<dbReference type="AlphaFoldDB" id="A0A0F9UKT0"/>
<reference evidence="2" key="1">
    <citation type="journal article" date="2015" name="Nature">
        <title>Complex archaea that bridge the gap between prokaryotes and eukaryotes.</title>
        <authorList>
            <person name="Spang A."/>
            <person name="Saw J.H."/>
            <person name="Jorgensen S.L."/>
            <person name="Zaremba-Niedzwiedzka K."/>
            <person name="Martijn J."/>
            <person name="Lind A.E."/>
            <person name="van Eijk R."/>
            <person name="Schleper C."/>
            <person name="Guy L."/>
            <person name="Ettema T.J."/>
        </authorList>
    </citation>
    <scope>NUCLEOTIDE SEQUENCE</scope>
</reference>
<keyword evidence="1" id="KW-0812">Transmembrane</keyword>
<dbReference type="NCBIfam" id="TIGR02532">
    <property type="entry name" value="IV_pilin_GFxxxE"/>
    <property type="match status" value="1"/>
</dbReference>
<dbReference type="InterPro" id="IPR012902">
    <property type="entry name" value="N_methyl_site"/>
</dbReference>
<comment type="caution">
    <text evidence="2">The sequence shown here is derived from an EMBL/GenBank/DDBJ whole genome shotgun (WGS) entry which is preliminary data.</text>
</comment>
<dbReference type="EMBL" id="LAZR01000646">
    <property type="protein sequence ID" value="KKN61786.1"/>
    <property type="molecule type" value="Genomic_DNA"/>
</dbReference>
<proteinExistence type="predicted"/>
<keyword evidence="1" id="KW-1133">Transmembrane helix</keyword>
<feature type="transmembrane region" description="Helical" evidence="1">
    <location>
        <begin position="38"/>
        <end position="61"/>
    </location>
</feature>